<dbReference type="GO" id="GO:0016887">
    <property type="term" value="F:ATP hydrolysis activity"/>
    <property type="evidence" value="ECO:0007669"/>
    <property type="project" value="InterPro"/>
</dbReference>
<name>A0A3E2TGU7_9FIRM</name>
<gene>
    <name evidence="3" type="ORF">DXA39_06700</name>
</gene>
<reference evidence="3 4" key="1">
    <citation type="submission" date="2018-08" db="EMBL/GenBank/DDBJ databases">
        <title>A genome reference for cultivated species of the human gut microbiota.</title>
        <authorList>
            <person name="Zou Y."/>
            <person name="Xue W."/>
            <person name="Luo G."/>
        </authorList>
    </citation>
    <scope>NUCLEOTIDE SEQUENCE [LARGE SCALE GENOMIC DNA]</scope>
    <source>
        <strain evidence="3 4">OF01-3</strain>
    </source>
</reference>
<dbReference type="PROSITE" id="PS00211">
    <property type="entry name" value="ABC_TRANSPORTER_1"/>
    <property type="match status" value="1"/>
</dbReference>
<dbReference type="InterPro" id="IPR017871">
    <property type="entry name" value="ABC_transporter-like_CS"/>
</dbReference>
<dbReference type="GO" id="GO:0005524">
    <property type="term" value="F:ATP binding"/>
    <property type="evidence" value="ECO:0007669"/>
    <property type="project" value="UniProtKB-KW"/>
</dbReference>
<keyword evidence="3" id="KW-0067">ATP-binding</keyword>
<dbReference type="InterPro" id="IPR003439">
    <property type="entry name" value="ABC_transporter-like_ATP-bd"/>
</dbReference>
<dbReference type="OrthoDB" id="9776369at2"/>
<dbReference type="EMBL" id="QVEU01000005">
    <property type="protein sequence ID" value="RGB75490.1"/>
    <property type="molecule type" value="Genomic_DNA"/>
</dbReference>
<dbReference type="SUPFAM" id="SSF52540">
    <property type="entry name" value="P-loop containing nucleoside triphosphate hydrolases"/>
    <property type="match status" value="1"/>
</dbReference>
<evidence type="ECO:0000259" key="2">
    <source>
        <dbReference type="Pfam" id="PF00005"/>
    </source>
</evidence>
<evidence type="ECO:0000313" key="4">
    <source>
        <dbReference type="Proteomes" id="UP000261011"/>
    </source>
</evidence>
<organism evidence="3 4">
    <name type="scientific">Anaerococcus nagyae</name>
    <dbReference type="NCBI Taxonomy" id="1755241"/>
    <lineage>
        <taxon>Bacteria</taxon>
        <taxon>Bacillati</taxon>
        <taxon>Bacillota</taxon>
        <taxon>Tissierellia</taxon>
        <taxon>Tissierellales</taxon>
        <taxon>Peptoniphilaceae</taxon>
        <taxon>Anaerococcus</taxon>
    </lineage>
</organism>
<dbReference type="Pfam" id="PF00005">
    <property type="entry name" value="ABC_tran"/>
    <property type="match status" value="1"/>
</dbReference>
<evidence type="ECO:0000313" key="3">
    <source>
        <dbReference type="EMBL" id="RGB75490.1"/>
    </source>
</evidence>
<dbReference type="AlphaFoldDB" id="A0A3E2TGU7"/>
<dbReference type="PANTHER" id="PTHR42798">
    <property type="entry name" value="LIPOPROTEIN-RELEASING SYSTEM ATP-BINDING PROTEIN LOLD"/>
    <property type="match status" value="1"/>
</dbReference>
<keyword evidence="4" id="KW-1185">Reference proteome</keyword>
<comment type="similarity">
    <text evidence="1">Belongs to the ABC transporter superfamily.</text>
</comment>
<dbReference type="Proteomes" id="UP000261011">
    <property type="component" value="Unassembled WGS sequence"/>
</dbReference>
<sequence>MIYCVQFYGYTSKSTLLNILSSYDQDYEGEVNLNNLSIGYLYQDDLLLKNLTVKDNLKLEEYAQNKIIDQKEINIISTKLGIDELLDKKVSDLSGGERKKLSIAQLIIKDKDVIFLDEPTANIEKTYAKDLMQYLLDTFKEKIVLIATHDQMPIFNRDIKELTLKGDKIYGL</sequence>
<dbReference type="PANTHER" id="PTHR42798:SF7">
    <property type="entry name" value="ALPHA-D-RIBOSE 1-METHYLPHOSPHONATE 5-TRIPHOSPHATE SYNTHASE SUBUNIT PHNL"/>
    <property type="match status" value="1"/>
</dbReference>
<keyword evidence="3" id="KW-0547">Nucleotide-binding</keyword>
<accession>A0A3E2TGU7</accession>
<evidence type="ECO:0000256" key="1">
    <source>
        <dbReference type="ARBA" id="ARBA00005417"/>
    </source>
</evidence>
<dbReference type="InterPro" id="IPR027417">
    <property type="entry name" value="P-loop_NTPase"/>
</dbReference>
<feature type="domain" description="ABC transporter" evidence="2">
    <location>
        <begin position="13"/>
        <end position="121"/>
    </location>
</feature>
<dbReference type="Gene3D" id="3.40.50.300">
    <property type="entry name" value="P-loop containing nucleotide triphosphate hydrolases"/>
    <property type="match status" value="1"/>
</dbReference>
<comment type="caution">
    <text evidence="3">The sequence shown here is derived from an EMBL/GenBank/DDBJ whole genome shotgun (WGS) entry which is preliminary data.</text>
</comment>
<proteinExistence type="inferred from homology"/>
<protein>
    <submittedName>
        <fullName evidence="3">ATP-binding cassette domain-containing protein</fullName>
    </submittedName>
</protein>